<organism evidence="1 2">
    <name type="scientific">Trametes sanguinea</name>
    <dbReference type="NCBI Taxonomy" id="158606"/>
    <lineage>
        <taxon>Eukaryota</taxon>
        <taxon>Fungi</taxon>
        <taxon>Dikarya</taxon>
        <taxon>Basidiomycota</taxon>
        <taxon>Agaricomycotina</taxon>
        <taxon>Agaricomycetes</taxon>
        <taxon>Polyporales</taxon>
        <taxon>Polyporaceae</taxon>
        <taxon>Trametes</taxon>
    </lineage>
</organism>
<protein>
    <submittedName>
        <fullName evidence="1">Uncharacterized protein</fullName>
    </submittedName>
</protein>
<gene>
    <name evidence="1" type="ORF">NUW54_g8139</name>
</gene>
<reference evidence="1" key="1">
    <citation type="submission" date="2022-08" db="EMBL/GenBank/DDBJ databases">
        <title>Genome Sequence of Pycnoporus sanguineus.</title>
        <authorList>
            <person name="Buettner E."/>
        </authorList>
    </citation>
    <scope>NUCLEOTIDE SEQUENCE</scope>
    <source>
        <strain evidence="1">CG-C14</strain>
    </source>
</reference>
<sequence>MFSANANSTPLALHRISSQFASGPARIAKEFQSLAQYRLALVDDMAHKAVRMEVPDFADTFLPLPAGVLLEEHPAWATDIFGDLAEGGALLESEIADKFVNAVNNNNLIAGLQMAQSPNKPEIDDVDDFKQKIDAAFYREGDVPTDGRPHWADQLISVEFKRHEINKDPFEDRENRDLDATAEERKKVRAPHIPLHAVGHRP</sequence>
<comment type="caution">
    <text evidence="1">The sequence shown here is derived from an EMBL/GenBank/DDBJ whole genome shotgun (WGS) entry which is preliminary data.</text>
</comment>
<proteinExistence type="predicted"/>
<evidence type="ECO:0000313" key="1">
    <source>
        <dbReference type="EMBL" id="KAJ2991638.1"/>
    </source>
</evidence>
<name>A0ACC1PHA1_9APHY</name>
<keyword evidence="2" id="KW-1185">Reference proteome</keyword>
<dbReference type="Proteomes" id="UP001144978">
    <property type="component" value="Unassembled WGS sequence"/>
</dbReference>
<accession>A0ACC1PHA1</accession>
<dbReference type="EMBL" id="JANSHE010002473">
    <property type="protein sequence ID" value="KAJ2991638.1"/>
    <property type="molecule type" value="Genomic_DNA"/>
</dbReference>
<evidence type="ECO:0000313" key="2">
    <source>
        <dbReference type="Proteomes" id="UP001144978"/>
    </source>
</evidence>